<comment type="cofactor">
    <cofactor evidence="1">
        <name>pyridoxal 5'-phosphate</name>
        <dbReference type="ChEBI" id="CHEBI:597326"/>
    </cofactor>
</comment>
<reference evidence="8" key="2">
    <citation type="submission" date="2024-06" db="EMBL/GenBank/DDBJ databases">
        <authorList>
            <person name="Petrova K.O."/>
            <person name="Toshchakov S.V."/>
            <person name="Boltjanskaja Y.V."/>
            <person name="Kevbrin V."/>
        </authorList>
    </citation>
    <scope>NUCLEOTIDE SEQUENCE</scope>
    <source>
        <strain evidence="8">Z-910T</strain>
    </source>
</reference>
<dbReference type="GO" id="GO:0042802">
    <property type="term" value="F:identical protein binding"/>
    <property type="evidence" value="ECO:0007669"/>
    <property type="project" value="TreeGrafter"/>
</dbReference>
<dbReference type="NCBIfam" id="NF002325">
    <property type="entry name" value="PRK01278.1"/>
    <property type="match status" value="1"/>
</dbReference>
<dbReference type="Gene3D" id="3.40.640.10">
    <property type="entry name" value="Type I PLP-dependent aspartate aminotransferase-like (Major domain)"/>
    <property type="match status" value="1"/>
</dbReference>
<dbReference type="GO" id="GO:0008483">
    <property type="term" value="F:transaminase activity"/>
    <property type="evidence" value="ECO:0007669"/>
    <property type="project" value="UniProtKB-KW"/>
</dbReference>
<organism evidence="8">
    <name type="scientific">Proteinivorax tanatarense</name>
    <dbReference type="NCBI Taxonomy" id="1260629"/>
    <lineage>
        <taxon>Bacteria</taxon>
        <taxon>Bacillati</taxon>
        <taxon>Bacillota</taxon>
        <taxon>Clostridia</taxon>
        <taxon>Eubacteriales</taxon>
        <taxon>Proteinivoracaceae</taxon>
        <taxon>Proteinivorax</taxon>
    </lineage>
</organism>
<name>A0AAU7VP85_9FIRM</name>
<sequence length="394" mass="43869">MKSIFEKDNEYILNLYKRNNLHITKAEGCYLYDSNGQSYLDMFSGIAVNSLGQRNKEVIKAIEKQLSKYNHLSNYFVSEPVIDLAQFLVEFSSASKVFFTNSGAEANEAAIKLARKFGRTIDIDKTEIVTFYNSFHGRTTGTMTLTGQEKYKDSFAPVLPQIKHVKFNDIDELKKVVSDRTCAMFLEIVQGEGGVRQLCPKYVQELSELAKKHNFLLIIDEIQTGLCRTGKLFSYQSLDVVPDVITLAKGLGGGLPLGAMLVSEKLDNILQHGDHGSTFGGNPVACAAGTAVLKTITKEGFSQQVTGKGEYIINKLKSLKKRHPKIIKEIRGKGLMIGIDVGEFANVIKERGIKHCLLLNVTSNSVIRILPPLNISYGEIDEFLNKFELILKET</sequence>
<proteinExistence type="inferred from homology"/>
<dbReference type="InterPro" id="IPR015422">
    <property type="entry name" value="PyrdxlP-dep_Trfase_small"/>
</dbReference>
<dbReference type="InterPro" id="IPR005814">
    <property type="entry name" value="Aminotrans_3"/>
</dbReference>
<dbReference type="RefSeq" id="WP_350344737.1">
    <property type="nucleotide sequence ID" value="NZ_CP158367.1"/>
</dbReference>
<keyword evidence="5 7" id="KW-0663">Pyridoxal phosphate</keyword>
<dbReference type="CDD" id="cd00610">
    <property type="entry name" value="OAT_like"/>
    <property type="match status" value="1"/>
</dbReference>
<evidence type="ECO:0000256" key="5">
    <source>
        <dbReference type="ARBA" id="ARBA00022898"/>
    </source>
</evidence>
<dbReference type="GO" id="GO:0006526">
    <property type="term" value="P:L-arginine biosynthetic process"/>
    <property type="evidence" value="ECO:0007669"/>
    <property type="project" value="UniProtKB-ARBA"/>
</dbReference>
<evidence type="ECO:0000256" key="6">
    <source>
        <dbReference type="ARBA" id="ARBA00029440"/>
    </source>
</evidence>
<dbReference type="EMBL" id="CP158367">
    <property type="protein sequence ID" value="XBX76002.1"/>
    <property type="molecule type" value="Genomic_DNA"/>
</dbReference>
<dbReference type="PIRSF" id="PIRSF000521">
    <property type="entry name" value="Transaminase_4ab_Lys_Orn"/>
    <property type="match status" value="1"/>
</dbReference>
<evidence type="ECO:0000256" key="4">
    <source>
        <dbReference type="ARBA" id="ARBA00022679"/>
    </source>
</evidence>
<evidence type="ECO:0000256" key="1">
    <source>
        <dbReference type="ARBA" id="ARBA00001933"/>
    </source>
</evidence>
<protein>
    <submittedName>
        <fullName evidence="8">Acetylornithine/succinylornithine family transaminase</fullName>
    </submittedName>
</protein>
<keyword evidence="2" id="KW-0032">Aminotransferase</keyword>
<keyword evidence="4" id="KW-0808">Transferase</keyword>
<evidence type="ECO:0000256" key="7">
    <source>
        <dbReference type="RuleBase" id="RU003560"/>
    </source>
</evidence>
<evidence type="ECO:0000256" key="3">
    <source>
        <dbReference type="ARBA" id="ARBA00022605"/>
    </source>
</evidence>
<keyword evidence="3" id="KW-0028">Amino-acid biosynthesis</keyword>
<comment type="pathway">
    <text evidence="6">Amino-acid biosynthesis.</text>
</comment>
<dbReference type="FunFam" id="3.40.640.10:FF:000004">
    <property type="entry name" value="Acetylornithine aminotransferase"/>
    <property type="match status" value="1"/>
</dbReference>
<gene>
    <name evidence="8" type="ORF">PRVXT_001169</name>
</gene>
<dbReference type="NCBIfam" id="TIGR00707">
    <property type="entry name" value="argD"/>
    <property type="match status" value="1"/>
</dbReference>
<evidence type="ECO:0000256" key="2">
    <source>
        <dbReference type="ARBA" id="ARBA00022576"/>
    </source>
</evidence>
<evidence type="ECO:0000313" key="8">
    <source>
        <dbReference type="EMBL" id="XBX76002.1"/>
    </source>
</evidence>
<dbReference type="GO" id="GO:0030170">
    <property type="term" value="F:pyridoxal phosphate binding"/>
    <property type="evidence" value="ECO:0007669"/>
    <property type="project" value="InterPro"/>
</dbReference>
<dbReference type="InterPro" id="IPR050103">
    <property type="entry name" value="Class-III_PLP-dep_AT"/>
</dbReference>
<dbReference type="InterPro" id="IPR015421">
    <property type="entry name" value="PyrdxlP-dep_Trfase_major"/>
</dbReference>
<reference evidence="8" key="1">
    <citation type="journal article" date="2013" name="Extremophiles">
        <title>Proteinivorax tanatarense gen. nov., sp. nov., an anaerobic, haloalkaliphilic, proteolytic bacterium isolated from a decaying algal bloom, and proposal of Proteinivoraceae fam. nov.</title>
        <authorList>
            <person name="Kevbrin V."/>
            <person name="Boltyanskaya Y."/>
            <person name="Zhilina T."/>
            <person name="Kolganova T."/>
            <person name="Lavrentjeva E."/>
            <person name="Kuznetsov B."/>
        </authorList>
    </citation>
    <scope>NUCLEOTIDE SEQUENCE</scope>
    <source>
        <strain evidence="8">Z-910T</strain>
    </source>
</reference>
<comment type="similarity">
    <text evidence="7">Belongs to the class-III pyridoxal-phosphate-dependent aminotransferase family.</text>
</comment>
<dbReference type="Gene3D" id="3.90.1150.10">
    <property type="entry name" value="Aspartate Aminotransferase, domain 1"/>
    <property type="match status" value="1"/>
</dbReference>
<accession>A0AAU7VP85</accession>
<dbReference type="PROSITE" id="PS00600">
    <property type="entry name" value="AA_TRANSFER_CLASS_3"/>
    <property type="match status" value="1"/>
</dbReference>
<dbReference type="InterPro" id="IPR049704">
    <property type="entry name" value="Aminotrans_3_PPA_site"/>
</dbReference>
<dbReference type="AlphaFoldDB" id="A0AAU7VP85"/>
<dbReference type="PANTHER" id="PTHR11986:SF79">
    <property type="entry name" value="ACETYLORNITHINE AMINOTRANSFERASE, MITOCHONDRIAL"/>
    <property type="match status" value="1"/>
</dbReference>
<dbReference type="Pfam" id="PF00202">
    <property type="entry name" value="Aminotran_3"/>
    <property type="match status" value="1"/>
</dbReference>
<dbReference type="SUPFAM" id="SSF53383">
    <property type="entry name" value="PLP-dependent transferases"/>
    <property type="match status" value="1"/>
</dbReference>
<dbReference type="PANTHER" id="PTHR11986">
    <property type="entry name" value="AMINOTRANSFERASE CLASS III"/>
    <property type="match status" value="1"/>
</dbReference>
<dbReference type="InterPro" id="IPR004636">
    <property type="entry name" value="AcOrn/SuccOrn_fam"/>
</dbReference>
<dbReference type="InterPro" id="IPR015424">
    <property type="entry name" value="PyrdxlP-dep_Trfase"/>
</dbReference>